<evidence type="ECO:0000313" key="2">
    <source>
        <dbReference type="Proteomes" id="UP000008068"/>
    </source>
</evidence>
<dbReference type="Proteomes" id="UP000008068">
    <property type="component" value="Unassembled WGS sequence"/>
</dbReference>
<evidence type="ECO:0000313" key="1">
    <source>
        <dbReference type="EMBL" id="EGT37358.1"/>
    </source>
</evidence>
<protein>
    <submittedName>
        <fullName evidence="1">Uncharacterized protein</fullName>
    </submittedName>
</protein>
<name>G0MMR1_CAEBE</name>
<proteinExistence type="predicted"/>
<reference evidence="2" key="1">
    <citation type="submission" date="2011-07" db="EMBL/GenBank/DDBJ databases">
        <authorList>
            <consortium name="Caenorhabditis brenneri Sequencing and Analysis Consortium"/>
            <person name="Wilson R.K."/>
        </authorList>
    </citation>
    <scope>NUCLEOTIDE SEQUENCE [LARGE SCALE GENOMIC DNA]</scope>
    <source>
        <strain evidence="2">PB2801</strain>
    </source>
</reference>
<organism evidence="2">
    <name type="scientific">Caenorhabditis brenneri</name>
    <name type="common">Nematode worm</name>
    <dbReference type="NCBI Taxonomy" id="135651"/>
    <lineage>
        <taxon>Eukaryota</taxon>
        <taxon>Metazoa</taxon>
        <taxon>Ecdysozoa</taxon>
        <taxon>Nematoda</taxon>
        <taxon>Chromadorea</taxon>
        <taxon>Rhabditida</taxon>
        <taxon>Rhabditina</taxon>
        <taxon>Rhabditomorpha</taxon>
        <taxon>Rhabditoidea</taxon>
        <taxon>Rhabditidae</taxon>
        <taxon>Peloderinae</taxon>
        <taxon>Caenorhabditis</taxon>
    </lineage>
</organism>
<dbReference type="InParanoid" id="G0MMR1"/>
<dbReference type="HOGENOM" id="CLU_2429014_0_0_1"/>
<keyword evidence="2" id="KW-1185">Reference proteome</keyword>
<dbReference type="EMBL" id="GL379802">
    <property type="protein sequence ID" value="EGT37358.1"/>
    <property type="molecule type" value="Genomic_DNA"/>
</dbReference>
<accession>G0MMR1</accession>
<dbReference type="AlphaFoldDB" id="G0MMR1"/>
<sequence length="91" mass="10686">MTPTGEMSFSQWKARQSQLNVPPQLPEKWIVFQGFIAFRISENVFLIHCNNRATTYTDFDRSFYEGKPVFKEESLCRCFTCKCELDSSKNM</sequence>
<gene>
    <name evidence="1" type="ORF">CAEBREN_19305</name>
</gene>